<evidence type="ECO:0000256" key="3">
    <source>
        <dbReference type="ARBA" id="ARBA00023163"/>
    </source>
</evidence>
<accession>A0A7X0B0R1</accession>
<reference evidence="5 6" key="1">
    <citation type="submission" date="2020-08" db="EMBL/GenBank/DDBJ databases">
        <title>Genomic Encyclopedia of Type Strains, Phase IV (KMG-IV): sequencing the most valuable type-strain genomes for metagenomic binning, comparative biology and taxonomic classification.</title>
        <authorList>
            <person name="Goeker M."/>
        </authorList>
    </citation>
    <scope>NUCLEOTIDE SEQUENCE [LARGE SCALE GENOMIC DNA]</scope>
    <source>
        <strain evidence="5 6">DSM 22198</strain>
    </source>
</reference>
<comment type="caution">
    <text evidence="5">The sequence shown here is derived from an EMBL/GenBank/DDBJ whole genome shotgun (WGS) entry which is preliminary data.</text>
</comment>
<dbReference type="Gene3D" id="1.10.10.60">
    <property type="entry name" value="Homeodomain-like"/>
    <property type="match status" value="2"/>
</dbReference>
<evidence type="ECO:0000256" key="2">
    <source>
        <dbReference type="ARBA" id="ARBA00023125"/>
    </source>
</evidence>
<keyword evidence="6" id="KW-1185">Reference proteome</keyword>
<dbReference type="InterPro" id="IPR050204">
    <property type="entry name" value="AraC_XylS_family_regulators"/>
</dbReference>
<dbReference type="Proteomes" id="UP000539175">
    <property type="component" value="Unassembled WGS sequence"/>
</dbReference>
<protein>
    <submittedName>
        <fullName evidence="5">AraC family transcriptional regulator</fullName>
    </submittedName>
</protein>
<dbReference type="InterPro" id="IPR009057">
    <property type="entry name" value="Homeodomain-like_sf"/>
</dbReference>
<sequence length="293" mass="31982">MPDVRLPTPQAAVLQASDMVVVRLRQDLPTSRERQDIACQDSFSAIVQLRDFARHELWRGGRLVFGGGHARMALAVTHLGEGWACRHLSAFDNVRFHIPRAALDAVTEELELPAISGFACARGTVDPVAYHLASALLPALEAPALDGQGQGNRLFVDQVALSLMLHMAQTYGGMVSLAPPGGRRMGGLSQWQEARAKDFLVANLTGDVAMAEVAAQCGLSRSHFIKAFRETTGQTPYRWLMDRRVDRARDLLRGPLPIAEVALACGFADQSHLTRVFAAATGLPPAAWRRRQM</sequence>
<dbReference type="InterPro" id="IPR018060">
    <property type="entry name" value="HTH_AraC"/>
</dbReference>
<gene>
    <name evidence="5" type="ORF">FHS74_004229</name>
</gene>
<dbReference type="AlphaFoldDB" id="A0A7X0B0R1"/>
<dbReference type="PROSITE" id="PS01124">
    <property type="entry name" value="HTH_ARAC_FAMILY_2"/>
    <property type="match status" value="1"/>
</dbReference>
<dbReference type="Pfam" id="PF12833">
    <property type="entry name" value="HTH_18"/>
    <property type="match status" value="1"/>
</dbReference>
<dbReference type="GO" id="GO:0043565">
    <property type="term" value="F:sequence-specific DNA binding"/>
    <property type="evidence" value="ECO:0007669"/>
    <property type="project" value="InterPro"/>
</dbReference>
<feature type="domain" description="HTH araC/xylS-type" evidence="4">
    <location>
        <begin position="194"/>
        <end position="291"/>
    </location>
</feature>
<evidence type="ECO:0000313" key="5">
    <source>
        <dbReference type="EMBL" id="MBB6253653.1"/>
    </source>
</evidence>
<evidence type="ECO:0000259" key="4">
    <source>
        <dbReference type="PROSITE" id="PS01124"/>
    </source>
</evidence>
<dbReference type="EMBL" id="JACIIZ010000013">
    <property type="protein sequence ID" value="MBB6253653.1"/>
    <property type="molecule type" value="Genomic_DNA"/>
</dbReference>
<dbReference type="PANTHER" id="PTHR46796">
    <property type="entry name" value="HTH-TYPE TRANSCRIPTIONAL ACTIVATOR RHAS-RELATED"/>
    <property type="match status" value="1"/>
</dbReference>
<keyword evidence="3" id="KW-0804">Transcription</keyword>
<dbReference type="InterPro" id="IPR018062">
    <property type="entry name" value="HTH_AraC-typ_CS"/>
</dbReference>
<keyword evidence="1" id="KW-0805">Transcription regulation</keyword>
<dbReference type="GO" id="GO:0003700">
    <property type="term" value="F:DNA-binding transcription factor activity"/>
    <property type="evidence" value="ECO:0007669"/>
    <property type="project" value="InterPro"/>
</dbReference>
<name>A0A7X0B0R1_9PROT</name>
<dbReference type="PROSITE" id="PS00041">
    <property type="entry name" value="HTH_ARAC_FAMILY_1"/>
    <property type="match status" value="1"/>
</dbReference>
<dbReference type="PANTHER" id="PTHR46796:SF14">
    <property type="entry name" value="TRANSCRIPTIONAL REGULATORY PROTEIN"/>
    <property type="match status" value="1"/>
</dbReference>
<organism evidence="5 6">
    <name type="scientific">Nitrospirillum iridis</name>
    <dbReference type="NCBI Taxonomy" id="765888"/>
    <lineage>
        <taxon>Bacteria</taxon>
        <taxon>Pseudomonadati</taxon>
        <taxon>Pseudomonadota</taxon>
        <taxon>Alphaproteobacteria</taxon>
        <taxon>Rhodospirillales</taxon>
        <taxon>Azospirillaceae</taxon>
        <taxon>Nitrospirillum</taxon>
    </lineage>
</organism>
<evidence type="ECO:0000256" key="1">
    <source>
        <dbReference type="ARBA" id="ARBA00023015"/>
    </source>
</evidence>
<dbReference type="RefSeq" id="WP_184804628.1">
    <property type="nucleotide sequence ID" value="NZ_JACIIZ010000013.1"/>
</dbReference>
<evidence type="ECO:0000313" key="6">
    <source>
        <dbReference type="Proteomes" id="UP000539175"/>
    </source>
</evidence>
<dbReference type="SMART" id="SM00342">
    <property type="entry name" value="HTH_ARAC"/>
    <property type="match status" value="1"/>
</dbReference>
<dbReference type="SUPFAM" id="SSF46689">
    <property type="entry name" value="Homeodomain-like"/>
    <property type="match status" value="2"/>
</dbReference>
<proteinExistence type="predicted"/>
<keyword evidence="2" id="KW-0238">DNA-binding</keyword>